<evidence type="ECO:0000256" key="2">
    <source>
        <dbReference type="ARBA" id="ARBA00022448"/>
    </source>
</evidence>
<comment type="subcellular location">
    <subcellularLocation>
        <location evidence="1">Membrane</location>
        <topology evidence="1">Multi-pass membrane protein</topology>
    </subcellularLocation>
</comment>
<accession>A0ABV2M027</accession>
<evidence type="ECO:0000256" key="1">
    <source>
        <dbReference type="ARBA" id="ARBA00004141"/>
    </source>
</evidence>
<dbReference type="InterPro" id="IPR004813">
    <property type="entry name" value="OPT"/>
</dbReference>
<keyword evidence="2" id="KW-0813">Transport</keyword>
<organism evidence="7 8">
    <name type="scientific">Blautia caecimuris</name>
    <dbReference type="NCBI Taxonomy" id="1796615"/>
    <lineage>
        <taxon>Bacteria</taxon>
        <taxon>Bacillati</taxon>
        <taxon>Bacillota</taxon>
        <taxon>Clostridia</taxon>
        <taxon>Lachnospirales</taxon>
        <taxon>Lachnospiraceae</taxon>
        <taxon>Blautia</taxon>
    </lineage>
</organism>
<dbReference type="Pfam" id="PF03169">
    <property type="entry name" value="OPT"/>
    <property type="match status" value="1"/>
</dbReference>
<feature type="transmembrane region" description="Helical" evidence="6">
    <location>
        <begin position="464"/>
        <end position="486"/>
    </location>
</feature>
<name>A0ABV2M027_9FIRM</name>
<keyword evidence="3 6" id="KW-0812">Transmembrane</keyword>
<keyword evidence="5 6" id="KW-0472">Membrane</keyword>
<keyword evidence="8" id="KW-1185">Reference proteome</keyword>
<comment type="caution">
    <text evidence="7">The sequence shown here is derived from an EMBL/GenBank/DDBJ whole genome shotgun (WGS) entry which is preliminary data.</text>
</comment>
<dbReference type="EMBL" id="JBEPMJ010000005">
    <property type="protein sequence ID" value="MET3749810.1"/>
    <property type="molecule type" value="Genomic_DNA"/>
</dbReference>
<proteinExistence type="predicted"/>
<evidence type="ECO:0000256" key="6">
    <source>
        <dbReference type="SAM" id="Phobius"/>
    </source>
</evidence>
<feature type="transmembrane region" description="Helical" evidence="6">
    <location>
        <begin position="356"/>
        <end position="383"/>
    </location>
</feature>
<feature type="transmembrane region" description="Helical" evidence="6">
    <location>
        <begin position="194"/>
        <end position="217"/>
    </location>
</feature>
<evidence type="ECO:0000256" key="5">
    <source>
        <dbReference type="ARBA" id="ARBA00023136"/>
    </source>
</evidence>
<keyword evidence="4 6" id="KW-1133">Transmembrane helix</keyword>
<feature type="transmembrane region" description="Helical" evidence="6">
    <location>
        <begin position="531"/>
        <end position="554"/>
    </location>
</feature>
<feature type="transmembrane region" description="Helical" evidence="6">
    <location>
        <begin position="326"/>
        <end position="350"/>
    </location>
</feature>
<evidence type="ECO:0000256" key="4">
    <source>
        <dbReference type="ARBA" id="ARBA00022989"/>
    </source>
</evidence>
<evidence type="ECO:0000313" key="8">
    <source>
        <dbReference type="Proteomes" id="UP001549106"/>
    </source>
</evidence>
<feature type="transmembrane region" description="Helical" evidence="6">
    <location>
        <begin position="53"/>
        <end position="73"/>
    </location>
</feature>
<sequence>MSNNPNKDYTQLHIHASKHPKAYAPHILILNIVMSVLGAIIGLELIVRTGVAPNTSIVGALFAIIISRIPIAILKKYQSIHCQNLIQTSISGATFSAANCFLLPIGVPVIMGRMDLMYPMLIGAFLATIIDATILYKTFDSEMFPAEGAWPPGVASAESILAVVQKGKKALLLLAGMGIGIGGKMIGIPTDLLGVSWFGDFAAMAALGVGSIVIGIIKTNGFIIDIFGTSLPVITDLFGEGADLMAQPMFQYMPHGIMIGAGLISLIQCGRMLLKKSDGNSAAGKFSSSMANMKKALGGGYVAYLIVAVLLAVITGIWSDMSMFQLIIWVIFSAFAAIASELIVGISAMYSGWFPGFATALIFLIVGMLIGFPAIPLGILVAYTSATGPAFSDMAYDLKCGYILRGCGQDQELELEGRKQQYYSEMIGFVVAFVLVAIMAGKYFDQGLFAPVDATFAATIEAGAGAGVAKWLVIWAIPGAIIQLLGGSRQVGILFATGLLVGSTINGLTILIALVLRYVLVKRNKENEQTLNILGAGSLAGAALYSFFTATLSLGKKK</sequence>
<dbReference type="Proteomes" id="UP001549106">
    <property type="component" value="Unassembled WGS sequence"/>
</dbReference>
<evidence type="ECO:0000313" key="7">
    <source>
        <dbReference type="EMBL" id="MET3749810.1"/>
    </source>
</evidence>
<evidence type="ECO:0000256" key="3">
    <source>
        <dbReference type="ARBA" id="ARBA00022692"/>
    </source>
</evidence>
<feature type="transmembrane region" description="Helical" evidence="6">
    <location>
        <begin position="27"/>
        <end position="47"/>
    </location>
</feature>
<feature type="transmembrane region" description="Helical" evidence="6">
    <location>
        <begin position="493"/>
        <end position="519"/>
    </location>
</feature>
<feature type="transmembrane region" description="Helical" evidence="6">
    <location>
        <begin position="170"/>
        <end position="188"/>
    </location>
</feature>
<gene>
    <name evidence="7" type="ORF">ABID24_001044</name>
</gene>
<protein>
    <submittedName>
        <fullName evidence="7">Oligopeptide transporter (OPT) family protein</fullName>
    </submittedName>
</protein>
<dbReference type="RefSeq" id="WP_257464180.1">
    <property type="nucleotide sequence ID" value="NZ_BAABXP010000006.1"/>
</dbReference>
<feature type="transmembrane region" description="Helical" evidence="6">
    <location>
        <begin position="255"/>
        <end position="274"/>
    </location>
</feature>
<feature type="transmembrane region" description="Helical" evidence="6">
    <location>
        <begin position="116"/>
        <end position="136"/>
    </location>
</feature>
<reference evidence="7 8" key="1">
    <citation type="submission" date="2024-06" db="EMBL/GenBank/DDBJ databases">
        <title>Genomic Encyclopedia of Type Strains, Phase IV (KMG-IV): sequencing the most valuable type-strain genomes for metagenomic binning, comparative biology and taxonomic classification.</title>
        <authorList>
            <person name="Goeker M."/>
        </authorList>
    </citation>
    <scope>NUCLEOTIDE SEQUENCE [LARGE SCALE GENOMIC DNA]</scope>
    <source>
        <strain evidence="7 8">DSM 29492</strain>
    </source>
</reference>
<feature type="transmembrane region" description="Helical" evidence="6">
    <location>
        <begin position="301"/>
        <end position="319"/>
    </location>
</feature>
<feature type="transmembrane region" description="Helical" evidence="6">
    <location>
        <begin position="426"/>
        <end position="444"/>
    </location>
</feature>
<feature type="transmembrane region" description="Helical" evidence="6">
    <location>
        <begin position="85"/>
        <end position="110"/>
    </location>
</feature>